<comment type="caution">
    <text evidence="6">The sequence shown here is derived from an EMBL/GenBank/DDBJ whole genome shotgun (WGS) entry which is preliminary data.</text>
</comment>
<evidence type="ECO:0000256" key="1">
    <source>
        <dbReference type="ARBA" id="ARBA00006787"/>
    </source>
</evidence>
<dbReference type="OrthoDB" id="407010at2759"/>
<evidence type="ECO:0000256" key="5">
    <source>
        <dbReference type="PIRSR" id="PIRSR604294-1"/>
    </source>
</evidence>
<sequence length="581" mass="65270">MTAPPSLDQYFTQGERIDTFSNAQYTSAPEFNDPIWLDVHGEIPSWLQGVLYRIGPGKFTLGDKDSRSMTISHAFDGLAYVHRFEFDGKNQKLRYNSRCTAKTYEKNLLDNPLGGHSSFGNVHGKGSAWEHFMDFLARSKKSIRTVEDASARSVNVTVTPNYPLPNSFDGPGPVLVAKTDTNMLQKVHHDTLEPERLFDYSFYNDKLIGQLSASHHQHDVFTGETFNFVMSLGPQPRLTVFKISKNGNTEILAEITNNLDANNTPFRPAYMHAFWLTQHYVIIPVAPNYIKNHALDLAVTGNLLAGMEWDPNAPSWLYIVSRDGGHIATVPVDPHFAFHTLHGRDYKDEDGNVVLELNNEAFADGSVLFSTSTLTDVARADQVQDRDDRRSAAAAKPVHLSGFQVPSAHDFTKSFGDLRQYKIVLDKEAPRTASKGNFTTLVKNIEFARIHPQYQFEKFDHVYFNFILPGEAGKRGDQYGIKKIVLSTQQELVWQPDTSDAYICSEPVFVPRPGATDEDDGVVISLINIYDNRGADQDRCYLLLLNAKTFTEYGRIPLGQFTATTFHGSFVDQEFVDGSFN</sequence>
<dbReference type="PANTHER" id="PTHR10543">
    <property type="entry name" value="BETA-CAROTENE DIOXYGENASE"/>
    <property type="match status" value="1"/>
</dbReference>
<keyword evidence="7" id="KW-1185">Reference proteome</keyword>
<keyword evidence="3" id="KW-0560">Oxidoreductase</keyword>
<evidence type="ECO:0008006" key="8">
    <source>
        <dbReference type="Google" id="ProtNLM"/>
    </source>
</evidence>
<dbReference type="PANTHER" id="PTHR10543:SF24">
    <property type="entry name" value="CAROTENOID ISOMEROOXYGENASE"/>
    <property type="match status" value="1"/>
</dbReference>
<dbReference type="Proteomes" id="UP000242146">
    <property type="component" value="Unassembled WGS sequence"/>
</dbReference>
<dbReference type="GO" id="GO:0046872">
    <property type="term" value="F:metal ion binding"/>
    <property type="evidence" value="ECO:0007669"/>
    <property type="project" value="UniProtKB-KW"/>
</dbReference>
<reference evidence="6 7" key="1">
    <citation type="submission" date="2016-07" db="EMBL/GenBank/DDBJ databases">
        <title>Pervasive Adenine N6-methylation of Active Genes in Fungi.</title>
        <authorList>
            <consortium name="DOE Joint Genome Institute"/>
            <person name="Mondo S.J."/>
            <person name="Dannebaum R.O."/>
            <person name="Kuo R.C."/>
            <person name="Labutti K."/>
            <person name="Haridas S."/>
            <person name="Kuo A."/>
            <person name="Salamov A."/>
            <person name="Ahrendt S.R."/>
            <person name="Lipzen A."/>
            <person name="Sullivan W."/>
            <person name="Andreopoulos W.B."/>
            <person name="Clum A."/>
            <person name="Lindquist E."/>
            <person name="Daum C."/>
            <person name="Ramamoorthy G.K."/>
            <person name="Gryganskyi A."/>
            <person name="Culley D."/>
            <person name="Magnuson J.K."/>
            <person name="James T.Y."/>
            <person name="O'Malley M.A."/>
            <person name="Stajich J.E."/>
            <person name="Spatafora J.W."/>
            <person name="Visel A."/>
            <person name="Grigoriev I.V."/>
        </authorList>
    </citation>
    <scope>NUCLEOTIDE SEQUENCE [LARGE SCALE GENOMIC DNA]</scope>
    <source>
        <strain evidence="6 7">NRRL 3301</strain>
    </source>
</reference>
<keyword evidence="4 5" id="KW-0408">Iron</keyword>
<dbReference type="STRING" id="101127.A0A1X2G520"/>
<comment type="cofactor">
    <cofactor evidence="5">
        <name>Fe(2+)</name>
        <dbReference type="ChEBI" id="CHEBI:29033"/>
    </cofactor>
    <text evidence="5">Binds 1 Fe(2+) ion per subunit.</text>
</comment>
<accession>A0A1X2G520</accession>
<keyword evidence="2 5" id="KW-0479">Metal-binding</keyword>
<feature type="binding site" evidence="5">
    <location>
        <position position="215"/>
    </location>
    <ligand>
        <name>Fe cation</name>
        <dbReference type="ChEBI" id="CHEBI:24875"/>
        <note>catalytic</note>
    </ligand>
</feature>
<comment type="similarity">
    <text evidence="1">Belongs to the carotenoid oxygenase family.</text>
</comment>
<evidence type="ECO:0000256" key="2">
    <source>
        <dbReference type="ARBA" id="ARBA00022723"/>
    </source>
</evidence>
<feature type="binding site" evidence="5">
    <location>
        <position position="567"/>
    </location>
    <ligand>
        <name>Fe cation</name>
        <dbReference type="ChEBI" id="CHEBI:24875"/>
        <note>catalytic</note>
    </ligand>
</feature>
<dbReference type="InterPro" id="IPR004294">
    <property type="entry name" value="Carotenoid_Oase"/>
</dbReference>
<evidence type="ECO:0000256" key="4">
    <source>
        <dbReference type="ARBA" id="ARBA00023004"/>
    </source>
</evidence>
<dbReference type="Pfam" id="PF03055">
    <property type="entry name" value="RPE65"/>
    <property type="match status" value="1"/>
</dbReference>
<evidence type="ECO:0000256" key="3">
    <source>
        <dbReference type="ARBA" id="ARBA00023002"/>
    </source>
</evidence>
<evidence type="ECO:0000313" key="7">
    <source>
        <dbReference type="Proteomes" id="UP000242146"/>
    </source>
</evidence>
<name>A0A1X2G520_9FUNG</name>
<dbReference type="GO" id="GO:0016121">
    <property type="term" value="P:carotene catabolic process"/>
    <property type="evidence" value="ECO:0007669"/>
    <property type="project" value="TreeGrafter"/>
</dbReference>
<evidence type="ECO:0000313" key="6">
    <source>
        <dbReference type="EMBL" id="ORX45095.1"/>
    </source>
</evidence>
<feature type="binding site" evidence="5">
    <location>
        <position position="339"/>
    </location>
    <ligand>
        <name>Fe cation</name>
        <dbReference type="ChEBI" id="CHEBI:24875"/>
        <note>catalytic</note>
    </ligand>
</feature>
<protein>
    <recommendedName>
        <fullName evidence="8">Carotenoid oxygenase</fullName>
    </recommendedName>
</protein>
<gene>
    <name evidence="6" type="ORF">DM01DRAFT_1328726</name>
</gene>
<dbReference type="GO" id="GO:0010436">
    <property type="term" value="F:carotenoid dioxygenase activity"/>
    <property type="evidence" value="ECO:0007669"/>
    <property type="project" value="TreeGrafter"/>
</dbReference>
<dbReference type="AlphaFoldDB" id="A0A1X2G520"/>
<organism evidence="6 7">
    <name type="scientific">Hesseltinella vesiculosa</name>
    <dbReference type="NCBI Taxonomy" id="101127"/>
    <lineage>
        <taxon>Eukaryota</taxon>
        <taxon>Fungi</taxon>
        <taxon>Fungi incertae sedis</taxon>
        <taxon>Mucoromycota</taxon>
        <taxon>Mucoromycotina</taxon>
        <taxon>Mucoromycetes</taxon>
        <taxon>Mucorales</taxon>
        <taxon>Cunninghamellaceae</taxon>
        <taxon>Hesseltinella</taxon>
    </lineage>
</organism>
<feature type="binding site" evidence="5">
    <location>
        <position position="272"/>
    </location>
    <ligand>
        <name>Fe cation</name>
        <dbReference type="ChEBI" id="CHEBI:24875"/>
        <note>catalytic</note>
    </ligand>
</feature>
<dbReference type="EMBL" id="MCGT01000044">
    <property type="protein sequence ID" value="ORX45095.1"/>
    <property type="molecule type" value="Genomic_DNA"/>
</dbReference>
<proteinExistence type="inferred from homology"/>